<accession>A0A6A4GSF8</accession>
<protein>
    <recommendedName>
        <fullName evidence="3">NACHT domain-containing protein</fullName>
    </recommendedName>
</protein>
<evidence type="ECO:0008006" key="3">
    <source>
        <dbReference type="Google" id="ProtNLM"/>
    </source>
</evidence>
<dbReference type="AlphaFoldDB" id="A0A6A4GSF8"/>
<keyword evidence="2" id="KW-1185">Reference proteome</keyword>
<dbReference type="OrthoDB" id="19861at2759"/>
<dbReference type="EMBL" id="ML769735">
    <property type="protein sequence ID" value="KAE9388598.1"/>
    <property type="molecule type" value="Genomic_DNA"/>
</dbReference>
<dbReference type="Proteomes" id="UP000799118">
    <property type="component" value="Unassembled WGS sequence"/>
</dbReference>
<sequence length="314" mass="36246">MFNPSIPPLVDPIRCSELDSLTKIPEIELWGYGRLTGIKRRSRTDKRPIQPCLQHQLHEPWNRQPTVLITNPAPQWSSLHNSRSMRMPQIYPRQATEILILKEYERVYDDMECKNRGFIVLGQPGIGKSLWLLFAVSKRLLARQPTFLQLFPGFVVIFCEQGAFQFGKDVIKALSADPTNLGPKDFYFIDSNETLITPPLSVVATEARIIQITLPRLEQLDWDRKTTFTTITYLMKPFTLDELYLLCPCARYQPPPVPSLEDLSKFYVTYGPSARLAYAHASNQDQYEMELVKLIRAHDRKELDQLVEGFPSQF</sequence>
<evidence type="ECO:0000313" key="1">
    <source>
        <dbReference type="EMBL" id="KAE9388598.1"/>
    </source>
</evidence>
<evidence type="ECO:0000313" key="2">
    <source>
        <dbReference type="Proteomes" id="UP000799118"/>
    </source>
</evidence>
<organism evidence="1 2">
    <name type="scientific">Gymnopus androsaceus JB14</name>
    <dbReference type="NCBI Taxonomy" id="1447944"/>
    <lineage>
        <taxon>Eukaryota</taxon>
        <taxon>Fungi</taxon>
        <taxon>Dikarya</taxon>
        <taxon>Basidiomycota</taxon>
        <taxon>Agaricomycotina</taxon>
        <taxon>Agaricomycetes</taxon>
        <taxon>Agaricomycetidae</taxon>
        <taxon>Agaricales</taxon>
        <taxon>Marasmiineae</taxon>
        <taxon>Omphalotaceae</taxon>
        <taxon>Gymnopus</taxon>
    </lineage>
</organism>
<proteinExistence type="predicted"/>
<name>A0A6A4GSF8_9AGAR</name>
<gene>
    <name evidence="1" type="ORF">BT96DRAFT_947476</name>
</gene>
<reference evidence="1" key="1">
    <citation type="journal article" date="2019" name="Environ. Microbiol.">
        <title>Fungal ecological strategies reflected in gene transcription - a case study of two litter decomposers.</title>
        <authorList>
            <person name="Barbi F."/>
            <person name="Kohler A."/>
            <person name="Barry K."/>
            <person name="Baskaran P."/>
            <person name="Daum C."/>
            <person name="Fauchery L."/>
            <person name="Ihrmark K."/>
            <person name="Kuo A."/>
            <person name="LaButti K."/>
            <person name="Lipzen A."/>
            <person name="Morin E."/>
            <person name="Grigoriev I.V."/>
            <person name="Henrissat B."/>
            <person name="Lindahl B."/>
            <person name="Martin F."/>
        </authorList>
    </citation>
    <scope>NUCLEOTIDE SEQUENCE</scope>
    <source>
        <strain evidence="1">JB14</strain>
    </source>
</reference>